<evidence type="ECO:0000256" key="2">
    <source>
        <dbReference type="ARBA" id="ARBA00023125"/>
    </source>
</evidence>
<evidence type="ECO:0000256" key="3">
    <source>
        <dbReference type="PROSITE-ProRule" id="PRU01091"/>
    </source>
</evidence>
<dbReference type="AlphaFoldDB" id="A0A853CIY7"/>
<dbReference type="RefSeq" id="WP_179717698.1">
    <property type="nucleotide sequence ID" value="NZ_JACBZT010000001.1"/>
</dbReference>
<evidence type="ECO:0000256" key="1">
    <source>
        <dbReference type="ARBA" id="ARBA00005820"/>
    </source>
</evidence>
<dbReference type="SUPFAM" id="SSF46894">
    <property type="entry name" value="C-terminal effector domain of the bipartite response regulators"/>
    <property type="match status" value="1"/>
</dbReference>
<dbReference type="SUPFAM" id="SSF52540">
    <property type="entry name" value="P-loop containing nucleoside triphosphate hydrolases"/>
    <property type="match status" value="1"/>
</dbReference>
<dbReference type="EMBL" id="JACBZT010000001">
    <property type="protein sequence ID" value="NYJ06522.1"/>
    <property type="molecule type" value="Genomic_DNA"/>
</dbReference>
<dbReference type="CDD" id="cd15831">
    <property type="entry name" value="BTAD"/>
    <property type="match status" value="1"/>
</dbReference>
<dbReference type="InterPro" id="IPR001867">
    <property type="entry name" value="OmpR/PhoB-type_DNA-bd"/>
</dbReference>
<sequence>MQVGYLGPLEVRDGERLVVVPGARLQQLLIALALEPGRWVSAGTLADAVWGDELPADPANSLQSLVSRLRRTLGRPELVQQSAAGYRLAIEPDDVDAVRLERLVAESRQLQARGETAAARTVLQEAAGLWRGAPLLDGDSPEAAGRRAALNDLRLEVVLEQAGLLVREGRPAEAVPLLEELTAAAPLREDIAGALIDALAAAGRPAEALAAYERVRTTLADSLGTDPSPALRGRHLELLRDADRPAEVQTNLRAAVTSFVGREDDVAAVQQRLAASRLVTVVGAGGSGKTRLVSEVAARLVDTGTPPLPDGVWLVELASVTEPTAVAQAVLDGLGTRDIVIPDPVGEYQQRRAARQRLLERLRQAECLLVVDNCEHLVDAVAEVVAELLGRCPGVRVLATSREPLAIEGETLYPLGPLAVPAEGIVPAEAAANPAVRLLLDRARAVDPDVVLDDAVVEIVRRLDGLPLAIELAAARLRVYSPAEVAERLADRFRLLTGGRRTATPRHRTLRAVVEWSWDLLTPLEREVAEHFSLFATGATEEAVAAVTPSWIAGTADEELADVLHALVDKSLLTATRTPDGTRFRMLETLREYGGERLAEQGLITAARTAHARWFADLVRAQDQRLRGPEQLDALRVLDTERDDVLAALRFVGDAGDAVAAVDLAVHLGWYWLLRESGQDATRWTSFALAVPGAREAPGGVLAEALQTVLGFAIGTETTDLREAQRELVELAGRLEADSHAGAKVLTPLLLFMGEEREAAGVALERVLGDPDPWVRAAGRLAQLAYAENDGDVDLMRQHGDEAVVEWEALGDRWGLAAMLSTRGQVRTLDGDLLGAAEDYERAQECIRQLGGNYSDDVMVTMRLAELRLRAADPAGAREYLEVLRGQRTFGAGKPLQQIFIAAIEAGIAVAEGDDAGVAGAYEALRELLCTLGTPSLMTAHSGAIGHAIAAELAVKLGRIDRAGEHVREGYAQALLTNDKPILAAVGTAVAAWALARGRARDAAVLHGASTRLRGSDDTTSPSVMQLVTELRAELGEEYEVAYAEGMALDADAATARIDPEAVQAVAVAD</sequence>
<protein>
    <submittedName>
        <fullName evidence="5">Putative ATPase/DNA-binding SARP family transcriptional activator</fullName>
    </submittedName>
</protein>
<dbReference type="InterPro" id="IPR027417">
    <property type="entry name" value="P-loop_NTPase"/>
</dbReference>
<dbReference type="SUPFAM" id="SSF48452">
    <property type="entry name" value="TPR-like"/>
    <property type="match status" value="1"/>
</dbReference>
<feature type="DNA-binding region" description="OmpR/PhoB-type" evidence="3">
    <location>
        <begin position="1"/>
        <end position="90"/>
    </location>
</feature>
<dbReference type="GO" id="GO:0003677">
    <property type="term" value="F:DNA binding"/>
    <property type="evidence" value="ECO:0007669"/>
    <property type="project" value="UniProtKB-UniRule"/>
</dbReference>
<dbReference type="PROSITE" id="PS51755">
    <property type="entry name" value="OMPR_PHOB"/>
    <property type="match status" value="1"/>
</dbReference>
<dbReference type="InterPro" id="IPR011990">
    <property type="entry name" value="TPR-like_helical_dom_sf"/>
</dbReference>
<dbReference type="SMART" id="SM00862">
    <property type="entry name" value="Trans_reg_C"/>
    <property type="match status" value="1"/>
</dbReference>
<dbReference type="InterPro" id="IPR016032">
    <property type="entry name" value="Sig_transdc_resp-reg_C-effctor"/>
</dbReference>
<dbReference type="InterPro" id="IPR036388">
    <property type="entry name" value="WH-like_DNA-bd_sf"/>
</dbReference>
<dbReference type="GO" id="GO:0006355">
    <property type="term" value="P:regulation of DNA-templated transcription"/>
    <property type="evidence" value="ECO:0007669"/>
    <property type="project" value="InterPro"/>
</dbReference>
<dbReference type="Pfam" id="PF00486">
    <property type="entry name" value="Trans_reg_C"/>
    <property type="match status" value="1"/>
</dbReference>
<keyword evidence="2 3" id="KW-0238">DNA-binding</keyword>
<dbReference type="PRINTS" id="PR00364">
    <property type="entry name" value="DISEASERSIST"/>
</dbReference>
<feature type="domain" description="OmpR/PhoB-type" evidence="4">
    <location>
        <begin position="1"/>
        <end position="90"/>
    </location>
</feature>
<proteinExistence type="inferred from homology"/>
<gene>
    <name evidence="5" type="ORF">GGQ55_002800</name>
</gene>
<dbReference type="GO" id="GO:0000160">
    <property type="term" value="P:phosphorelay signal transduction system"/>
    <property type="evidence" value="ECO:0007669"/>
    <property type="project" value="InterPro"/>
</dbReference>
<dbReference type="PANTHER" id="PTHR47691">
    <property type="entry name" value="REGULATOR-RELATED"/>
    <property type="match status" value="1"/>
</dbReference>
<evidence type="ECO:0000259" key="4">
    <source>
        <dbReference type="PROSITE" id="PS51755"/>
    </source>
</evidence>
<reference evidence="5 6" key="1">
    <citation type="submission" date="2020-07" db="EMBL/GenBank/DDBJ databases">
        <title>Sequencing the genomes of 1000 actinobacteria strains.</title>
        <authorList>
            <person name="Klenk H.-P."/>
        </authorList>
    </citation>
    <scope>NUCLEOTIDE SEQUENCE [LARGE SCALE GENOMIC DNA]</scope>
    <source>
        <strain evidence="5 6">DSM 104001</strain>
    </source>
</reference>
<evidence type="ECO:0000313" key="5">
    <source>
        <dbReference type="EMBL" id="NYJ06522.1"/>
    </source>
</evidence>
<evidence type="ECO:0000313" key="6">
    <source>
        <dbReference type="Proteomes" id="UP000541969"/>
    </source>
</evidence>
<organism evidence="5 6">
    <name type="scientific">Petropleomorpha daqingensis</name>
    <dbReference type="NCBI Taxonomy" id="2026353"/>
    <lineage>
        <taxon>Bacteria</taxon>
        <taxon>Bacillati</taxon>
        <taxon>Actinomycetota</taxon>
        <taxon>Actinomycetes</taxon>
        <taxon>Geodermatophilales</taxon>
        <taxon>Geodermatophilaceae</taxon>
        <taxon>Petropleomorpha</taxon>
    </lineage>
</organism>
<accession>A0A853CIY7</accession>
<dbReference type="GO" id="GO:0016887">
    <property type="term" value="F:ATP hydrolysis activity"/>
    <property type="evidence" value="ECO:0007669"/>
    <property type="project" value="InterPro"/>
</dbReference>
<comment type="similarity">
    <text evidence="1">Belongs to the AfsR/DnrI/RedD regulatory family.</text>
</comment>
<keyword evidence="6" id="KW-1185">Reference proteome</keyword>
<dbReference type="Pfam" id="PF03704">
    <property type="entry name" value="BTAD"/>
    <property type="match status" value="1"/>
</dbReference>
<dbReference type="Gene3D" id="1.25.40.10">
    <property type="entry name" value="Tetratricopeptide repeat domain"/>
    <property type="match status" value="2"/>
</dbReference>
<dbReference type="Pfam" id="PF13401">
    <property type="entry name" value="AAA_22"/>
    <property type="match status" value="1"/>
</dbReference>
<dbReference type="SMART" id="SM01043">
    <property type="entry name" value="BTAD"/>
    <property type="match status" value="1"/>
</dbReference>
<name>A0A853CIY7_9ACTN</name>
<dbReference type="InterPro" id="IPR049945">
    <property type="entry name" value="AAA_22"/>
</dbReference>
<comment type="caution">
    <text evidence="5">The sequence shown here is derived from an EMBL/GenBank/DDBJ whole genome shotgun (WGS) entry which is preliminary data.</text>
</comment>
<dbReference type="InterPro" id="IPR058852">
    <property type="entry name" value="HTH_77"/>
</dbReference>
<dbReference type="Proteomes" id="UP000541969">
    <property type="component" value="Unassembled WGS sequence"/>
</dbReference>
<dbReference type="Gene3D" id="1.10.10.10">
    <property type="entry name" value="Winged helix-like DNA-binding domain superfamily/Winged helix DNA-binding domain"/>
    <property type="match status" value="1"/>
</dbReference>
<dbReference type="Pfam" id="PF25872">
    <property type="entry name" value="HTH_77"/>
    <property type="match status" value="1"/>
</dbReference>
<dbReference type="InterPro" id="IPR005158">
    <property type="entry name" value="BTAD"/>
</dbReference>
<dbReference type="PANTHER" id="PTHR47691:SF3">
    <property type="entry name" value="HTH-TYPE TRANSCRIPTIONAL REGULATOR RV0890C-RELATED"/>
    <property type="match status" value="1"/>
</dbReference>